<dbReference type="Proteomes" id="UP001482231">
    <property type="component" value="Unassembled WGS sequence"/>
</dbReference>
<dbReference type="EMBL" id="JBAJEX010000011">
    <property type="protein sequence ID" value="MEO1767820.1"/>
    <property type="molecule type" value="Genomic_DNA"/>
</dbReference>
<gene>
    <name evidence="1" type="ORF">V6E02_11415</name>
</gene>
<comment type="caution">
    <text evidence="1">The sequence shown here is derived from an EMBL/GenBank/DDBJ whole genome shotgun (WGS) entry which is preliminary data.</text>
</comment>
<reference evidence="1 2" key="1">
    <citation type="submission" date="2024-02" db="EMBL/GenBank/DDBJ databases">
        <title>New thermophilic sulfur-oxidizing bacteria from a hot springs of the Uzon caldera (Kamchatka, Russia).</title>
        <authorList>
            <person name="Dukat A.M."/>
            <person name="Elcheninov A.G."/>
            <person name="Frolov E.N."/>
        </authorList>
    </citation>
    <scope>NUCLEOTIDE SEQUENCE [LARGE SCALE GENOMIC DNA]</scope>
    <source>
        <strain evidence="1 2">AK1</strain>
    </source>
</reference>
<dbReference type="InterPro" id="IPR010260">
    <property type="entry name" value="AlpA"/>
</dbReference>
<protein>
    <submittedName>
        <fullName evidence="1">AlpA family phage regulatory protein</fullName>
    </submittedName>
</protein>
<name>A0ABV0EGP2_9BURK</name>
<evidence type="ECO:0000313" key="2">
    <source>
        <dbReference type="Proteomes" id="UP001482231"/>
    </source>
</evidence>
<dbReference type="Gene3D" id="1.10.238.160">
    <property type="match status" value="1"/>
</dbReference>
<dbReference type="RefSeq" id="WP_347308932.1">
    <property type="nucleotide sequence ID" value="NZ_JBAJEX010000011.1"/>
</dbReference>
<sequence length="84" mass="9207">MPEKLLRLPEVMARCGVRRSFIFKHAKLGTFPSPVKLSPGPRGAIAWRESDIEEWIKGRELAIEAKAVKGLAAKILSGKLPASV</sequence>
<keyword evidence="2" id="KW-1185">Reference proteome</keyword>
<evidence type="ECO:0000313" key="1">
    <source>
        <dbReference type="EMBL" id="MEO1767820.1"/>
    </source>
</evidence>
<organism evidence="1 2">
    <name type="scientific">Thiobacter aerophilum</name>
    <dbReference type="NCBI Taxonomy" id="3121275"/>
    <lineage>
        <taxon>Bacteria</taxon>
        <taxon>Pseudomonadati</taxon>
        <taxon>Pseudomonadota</taxon>
        <taxon>Betaproteobacteria</taxon>
        <taxon>Burkholderiales</taxon>
        <taxon>Thiobacteraceae</taxon>
        <taxon>Thiobacter</taxon>
    </lineage>
</organism>
<accession>A0ABV0EGP2</accession>
<dbReference type="Pfam" id="PF05930">
    <property type="entry name" value="Phage_AlpA"/>
    <property type="match status" value="1"/>
</dbReference>
<proteinExistence type="predicted"/>